<dbReference type="EMBL" id="NBSK02000005">
    <property type="protein sequence ID" value="KAJ0208476.1"/>
    <property type="molecule type" value="Genomic_DNA"/>
</dbReference>
<name>A0A9R1XD69_LACSA</name>
<gene>
    <name evidence="3" type="ORF">LSAT_V11C500279780</name>
</gene>
<dbReference type="PANTHER" id="PTHR47718:SF12">
    <property type="entry name" value="PROTEIN FAR1-RELATED SEQUENCE"/>
    <property type="match status" value="1"/>
</dbReference>
<evidence type="ECO:0000313" key="3">
    <source>
        <dbReference type="EMBL" id="KAJ0208476.1"/>
    </source>
</evidence>
<dbReference type="Pfam" id="PF03101">
    <property type="entry name" value="FAR1"/>
    <property type="match status" value="1"/>
</dbReference>
<feature type="domain" description="MULE transposase" evidence="2">
    <location>
        <begin position="282"/>
        <end position="375"/>
    </location>
</feature>
<organism evidence="3 4">
    <name type="scientific">Lactuca sativa</name>
    <name type="common">Garden lettuce</name>
    <dbReference type="NCBI Taxonomy" id="4236"/>
    <lineage>
        <taxon>Eukaryota</taxon>
        <taxon>Viridiplantae</taxon>
        <taxon>Streptophyta</taxon>
        <taxon>Embryophyta</taxon>
        <taxon>Tracheophyta</taxon>
        <taxon>Spermatophyta</taxon>
        <taxon>Magnoliopsida</taxon>
        <taxon>eudicotyledons</taxon>
        <taxon>Gunneridae</taxon>
        <taxon>Pentapetalae</taxon>
        <taxon>asterids</taxon>
        <taxon>campanulids</taxon>
        <taxon>Asterales</taxon>
        <taxon>Asteraceae</taxon>
        <taxon>Cichorioideae</taxon>
        <taxon>Cichorieae</taxon>
        <taxon>Lactucinae</taxon>
        <taxon>Lactuca</taxon>
    </lineage>
</organism>
<evidence type="ECO:0000259" key="2">
    <source>
        <dbReference type="Pfam" id="PF10551"/>
    </source>
</evidence>
<reference evidence="3 4" key="1">
    <citation type="journal article" date="2017" name="Nat. Commun.">
        <title>Genome assembly with in vitro proximity ligation data and whole-genome triplication in lettuce.</title>
        <authorList>
            <person name="Reyes-Chin-Wo S."/>
            <person name="Wang Z."/>
            <person name="Yang X."/>
            <person name="Kozik A."/>
            <person name="Arikit S."/>
            <person name="Song C."/>
            <person name="Xia L."/>
            <person name="Froenicke L."/>
            <person name="Lavelle D.O."/>
            <person name="Truco M.J."/>
            <person name="Xia R."/>
            <person name="Zhu S."/>
            <person name="Xu C."/>
            <person name="Xu H."/>
            <person name="Xu X."/>
            <person name="Cox K."/>
            <person name="Korf I."/>
            <person name="Meyers B.C."/>
            <person name="Michelmore R.W."/>
        </authorList>
    </citation>
    <scope>NUCLEOTIDE SEQUENCE [LARGE SCALE GENOMIC DNA]</scope>
    <source>
        <strain evidence="4">cv. Salinas</strain>
        <tissue evidence="3">Seedlings</tissue>
    </source>
</reference>
<dbReference type="AlphaFoldDB" id="A0A9R1XD69"/>
<comment type="caution">
    <text evidence="3">The sequence shown here is derived from an EMBL/GenBank/DDBJ whole genome shotgun (WGS) entry which is preliminary data.</text>
</comment>
<accession>A0A9R1XD69</accession>
<dbReference type="Pfam" id="PF10551">
    <property type="entry name" value="MULE"/>
    <property type="match status" value="1"/>
</dbReference>
<dbReference type="Proteomes" id="UP000235145">
    <property type="component" value="Unassembled WGS sequence"/>
</dbReference>
<dbReference type="InterPro" id="IPR004330">
    <property type="entry name" value="FAR1_DNA_bnd_dom"/>
</dbReference>
<evidence type="ECO:0000259" key="1">
    <source>
        <dbReference type="Pfam" id="PF03101"/>
    </source>
</evidence>
<keyword evidence="4" id="KW-1185">Reference proteome</keyword>
<proteinExistence type="predicted"/>
<dbReference type="InterPro" id="IPR018289">
    <property type="entry name" value="MULE_transposase_dom"/>
</dbReference>
<evidence type="ECO:0000313" key="4">
    <source>
        <dbReference type="Proteomes" id="UP000235145"/>
    </source>
</evidence>
<feature type="domain" description="FAR1" evidence="1">
    <location>
        <begin position="67"/>
        <end position="162"/>
    </location>
</feature>
<sequence>MKFFYGDGVDIYVPTAGKEIQSSIDFSIDESESYNICLDDLYHLNVAKELIPKEKDSFPSLNEAIEMYRKYGKAVGFGIRMGTSTYYGDYTLRKKTYKVQQVWSTKENKSIDTLTSRGLKKKERKSYHKVTGCMAMIGYHRDHKSDTFTVYKFQAVHNHPLNDFDQQSICSKIHKLTICDQELIVKASTLNIGATKAHKLQASLKGGCDNVTASKIDYKNFWRDYMNIVGPNDAQCVVDQLQIRRDNYPNFHFEYKLDDKVLNVMFWTDKTAKENYSKFSDVISMDATYRTNRYNMIFVPFTAINNHDNTINVEAGLLSDETIESYTWLLRAFLKAHGQIPSMILSDMDPALCTSISKEFQGCRHRLCMWHIMSKIPAKKQLHKIVWNIHLEPAEFESKWNLMLDKFKLRENKWLDDMYNKRDKWIPSCFRDIPMCGLMKTTSRSESSNSFFNVFSSPSNLLVNFMFNFDTAIAKQRHEQKRLDIASRNKAFIEVQKEIKKAFTLCFQKTSLIVNETQECTIVYKNHKTGERPHFKILHRWGVGNTETSNLLHEASYFYEKCVDSVSHDLGKLQELVQSLKTLSIECEKNVVTKPNTNPIKEIVENVVGLHIPNEIDIEAPSEIRTKGSGKRNRMQSSAEKAIAKSLKVKRKCTRCNEFVNHDKRNCPINPSKLLMPLKKHQ</sequence>
<evidence type="ECO:0008006" key="5">
    <source>
        <dbReference type="Google" id="ProtNLM"/>
    </source>
</evidence>
<protein>
    <recommendedName>
        <fullName evidence="5">Protein FAR1-RELATED SEQUENCE</fullName>
    </recommendedName>
</protein>
<dbReference type="PANTHER" id="PTHR47718">
    <property type="entry name" value="OS01G0519700 PROTEIN"/>
    <property type="match status" value="1"/>
</dbReference>